<feature type="transmembrane region" description="Helical" evidence="1">
    <location>
        <begin position="121"/>
        <end position="139"/>
    </location>
</feature>
<feature type="transmembrane region" description="Helical" evidence="1">
    <location>
        <begin position="12"/>
        <end position="31"/>
    </location>
</feature>
<dbReference type="AlphaFoldDB" id="K0VB50"/>
<evidence type="ECO:0000313" key="2">
    <source>
        <dbReference type="EMBL" id="EJZ12003.1"/>
    </source>
</evidence>
<dbReference type="EMBL" id="ALQA01000005">
    <property type="protein sequence ID" value="EJZ12003.1"/>
    <property type="molecule type" value="Genomic_DNA"/>
</dbReference>
<evidence type="ECO:0008006" key="4">
    <source>
        <dbReference type="Google" id="ProtNLM"/>
    </source>
</evidence>
<keyword evidence="1" id="KW-0472">Membrane</keyword>
<dbReference type="eggNOG" id="ENOG5031AT3">
    <property type="taxonomic scope" value="Bacteria"/>
</dbReference>
<reference evidence="2 3" key="1">
    <citation type="journal article" date="2012" name="J. Bacteriol.">
        <title>Complete Genome Sequence of Mycobacterium vaccae Type Strain ATCC 25954.</title>
        <authorList>
            <person name="Ho Y.S."/>
            <person name="Adroub S.A."/>
            <person name="Abadi M."/>
            <person name="Al Alwan B."/>
            <person name="Alkhateeb R."/>
            <person name="Gao G."/>
            <person name="Ragab A."/>
            <person name="Ali S."/>
            <person name="van Soolingen D."/>
            <person name="Bitter W."/>
            <person name="Pain A."/>
            <person name="Abdallah A.M."/>
        </authorList>
    </citation>
    <scope>NUCLEOTIDE SEQUENCE [LARGE SCALE GENOMIC DNA]</scope>
    <source>
        <strain evidence="2 3">ATCC 25954</strain>
    </source>
</reference>
<accession>K0VB50</accession>
<dbReference type="PATRIC" id="fig|1194972.3.peg.741"/>
<evidence type="ECO:0000256" key="1">
    <source>
        <dbReference type="SAM" id="Phobius"/>
    </source>
</evidence>
<keyword evidence="1" id="KW-0812">Transmembrane</keyword>
<feature type="transmembrane region" description="Helical" evidence="1">
    <location>
        <begin position="83"/>
        <end position="101"/>
    </location>
</feature>
<dbReference type="Proteomes" id="UP000006072">
    <property type="component" value="Unassembled WGS sequence"/>
</dbReference>
<proteinExistence type="predicted"/>
<keyword evidence="3" id="KW-1185">Reference proteome</keyword>
<keyword evidence="1" id="KW-1133">Transmembrane helix</keyword>
<sequence length="156" mass="16543">MSSAAPKYMAVQGAAMIVGAVLVLLGVLGFVPGVTTHVDQLAWFGRQSGALLFGTFTASVLLNLTYVVVGAAGFYFTRSYSKARAYLLAGGVLYVGLWFYGTFVEVSSNARVIPLNAAANWLHLGLGAVMALLAVTLAGQHDPTKRRARIRRPAPQ</sequence>
<feature type="transmembrane region" description="Helical" evidence="1">
    <location>
        <begin position="51"/>
        <end position="76"/>
    </location>
</feature>
<dbReference type="RefSeq" id="WP_003929926.1">
    <property type="nucleotide sequence ID" value="NZ_JH814688.1"/>
</dbReference>
<dbReference type="HOGENOM" id="CLU_104624_2_0_11"/>
<comment type="caution">
    <text evidence="2">The sequence shown here is derived from an EMBL/GenBank/DDBJ whole genome shotgun (WGS) entry which is preliminary data.</text>
</comment>
<protein>
    <recommendedName>
        <fullName evidence="4">DUF4383 domain-containing protein</fullName>
    </recommendedName>
</protein>
<gene>
    <name evidence="2" type="ORF">MVAC_03666</name>
</gene>
<name>K0VB50_MYCVA</name>
<organism evidence="2 3">
    <name type="scientific">Mycolicibacterium vaccae ATCC 25954</name>
    <dbReference type="NCBI Taxonomy" id="1194972"/>
    <lineage>
        <taxon>Bacteria</taxon>
        <taxon>Bacillati</taxon>
        <taxon>Actinomycetota</taxon>
        <taxon>Actinomycetes</taxon>
        <taxon>Mycobacteriales</taxon>
        <taxon>Mycobacteriaceae</taxon>
        <taxon>Mycolicibacterium</taxon>
    </lineage>
</organism>
<dbReference type="Pfam" id="PF14325">
    <property type="entry name" value="DUF4383"/>
    <property type="match status" value="1"/>
</dbReference>
<evidence type="ECO:0000313" key="3">
    <source>
        <dbReference type="Proteomes" id="UP000006072"/>
    </source>
</evidence>